<organism evidence="6 7">
    <name type="scientific">Selenobaculum gibii</name>
    <dbReference type="NCBI Taxonomy" id="3054208"/>
    <lineage>
        <taxon>Bacteria</taxon>
        <taxon>Bacillati</taxon>
        <taxon>Bacillota</taxon>
        <taxon>Negativicutes</taxon>
        <taxon>Selenomonadales</taxon>
        <taxon>Selenomonadaceae</taxon>
        <taxon>Selenobaculum</taxon>
    </lineage>
</organism>
<dbReference type="Gene3D" id="1.10.1520.10">
    <property type="entry name" value="Ribonuclease III domain"/>
    <property type="match status" value="1"/>
</dbReference>
<dbReference type="Proteomes" id="UP001243623">
    <property type="component" value="Chromosome"/>
</dbReference>
<dbReference type="GO" id="GO:0019843">
    <property type="term" value="F:rRNA binding"/>
    <property type="evidence" value="ECO:0007669"/>
    <property type="project" value="UniProtKB-UniRule"/>
</dbReference>
<keyword evidence="4" id="KW-0694">RNA-binding</keyword>
<dbReference type="KEGG" id="sgbi:P3F81_09460"/>
<dbReference type="AlphaFoldDB" id="A0A9Y2AHU8"/>
<keyword evidence="4" id="KW-0460">Magnesium</keyword>
<dbReference type="EC" id="3.1.26.-" evidence="4"/>
<evidence type="ECO:0000313" key="6">
    <source>
        <dbReference type="EMBL" id="WIW70117.1"/>
    </source>
</evidence>
<dbReference type="Pfam" id="PF00636">
    <property type="entry name" value="Ribonuclease_3"/>
    <property type="match status" value="1"/>
</dbReference>
<evidence type="ECO:0000256" key="3">
    <source>
        <dbReference type="ARBA" id="ARBA00022801"/>
    </source>
</evidence>
<dbReference type="PANTHER" id="PTHR34276:SF1">
    <property type="entry name" value="MINI-RIBONUCLEASE 3"/>
    <property type="match status" value="1"/>
</dbReference>
<evidence type="ECO:0000313" key="7">
    <source>
        <dbReference type="Proteomes" id="UP001243623"/>
    </source>
</evidence>
<dbReference type="InterPro" id="IPR036389">
    <property type="entry name" value="RNase_III_sf"/>
</dbReference>
<sequence>MQFEHFKYLVDTMFQEEETGGLKQKYYDIKVEAMNPLVLAYIGDAYFNLYVRGKLLAYEQNKVQVLHSFGAKIVSAAWQAVAYQGIAEELTEEEQTFFKRGRNAKSHVPKSATVAEYRASTGFESLLGALYLSERFDRLNDLVEKSFQIIAKAMMQKTRKK</sequence>
<dbReference type="InterPro" id="IPR008226">
    <property type="entry name" value="Mini3_fam"/>
</dbReference>
<dbReference type="HAMAP" id="MF_01468">
    <property type="entry name" value="RNase_Mini_III"/>
    <property type="match status" value="1"/>
</dbReference>
<evidence type="ECO:0000256" key="4">
    <source>
        <dbReference type="HAMAP-Rule" id="MF_01468"/>
    </source>
</evidence>
<dbReference type="InterPro" id="IPR000999">
    <property type="entry name" value="RNase_III_dom"/>
</dbReference>
<comment type="subunit">
    <text evidence="4">Homodimer.</text>
</comment>
<keyword evidence="1 4" id="KW-0540">Nuclease</keyword>
<name>A0A9Y2AHU8_9FIRM</name>
<comment type="cofactor">
    <cofactor evidence="4">
        <name>Mg(2+)</name>
        <dbReference type="ChEBI" id="CHEBI:18420"/>
    </cofactor>
</comment>
<comment type="subcellular location">
    <subcellularLocation>
        <location evidence="4">Cytoplasm</location>
    </subcellularLocation>
</comment>
<reference evidence="6" key="1">
    <citation type="submission" date="2023-03" db="EMBL/GenBank/DDBJ databases">
        <title>Selenobaculum gbiensis gen. nov. sp. nov., a new bacterium isolated from the gut microbiota of IBD patient.</title>
        <authorList>
            <person name="Yeo S."/>
            <person name="Park H."/>
            <person name="Huh C.S."/>
        </authorList>
    </citation>
    <scope>NUCLEOTIDE SEQUENCE</scope>
    <source>
        <strain evidence="6">ICN-92133</strain>
    </source>
</reference>
<gene>
    <name evidence="4" type="primary">mrnC</name>
    <name evidence="6" type="ORF">P3F81_09460</name>
</gene>
<dbReference type="GO" id="GO:0005737">
    <property type="term" value="C:cytoplasm"/>
    <property type="evidence" value="ECO:0007669"/>
    <property type="project" value="UniProtKB-SubCell"/>
</dbReference>
<protein>
    <recommendedName>
        <fullName evidence="4">Mini-ribonuclease 3</fullName>
        <shortName evidence="4">Mini-3</shortName>
        <shortName evidence="4">Mini-RNase 3</shortName>
        <ecNumber evidence="4">3.1.26.-</ecNumber>
    </recommendedName>
    <alternativeName>
        <fullName evidence="4">Mini-RNase III</fullName>
        <shortName evidence="4">Mini-III</shortName>
    </alternativeName>
</protein>
<feature type="active site" evidence="4">
    <location>
        <position position="44"/>
    </location>
</feature>
<keyword evidence="4" id="KW-0690">Ribosome biogenesis</keyword>
<keyword evidence="4" id="KW-0699">rRNA-binding</keyword>
<dbReference type="GO" id="GO:0006364">
    <property type="term" value="P:rRNA processing"/>
    <property type="evidence" value="ECO:0007669"/>
    <property type="project" value="UniProtKB-UniRule"/>
</dbReference>
<comment type="similarity">
    <text evidence="4">Belongs to the MrnC RNase family.</text>
</comment>
<feature type="domain" description="RNase III" evidence="5">
    <location>
        <begin position="38"/>
        <end position="133"/>
    </location>
</feature>
<keyword evidence="4" id="KW-0698">rRNA processing</keyword>
<keyword evidence="2 4" id="KW-0255">Endonuclease</keyword>
<keyword evidence="7" id="KW-1185">Reference proteome</keyword>
<evidence type="ECO:0000256" key="1">
    <source>
        <dbReference type="ARBA" id="ARBA00022722"/>
    </source>
</evidence>
<dbReference type="PANTHER" id="PTHR34276">
    <property type="entry name" value="MINI-RIBONUCLEASE 3"/>
    <property type="match status" value="1"/>
</dbReference>
<keyword evidence="4" id="KW-0963">Cytoplasm</keyword>
<dbReference type="SUPFAM" id="SSF69065">
    <property type="entry name" value="RNase III domain-like"/>
    <property type="match status" value="1"/>
</dbReference>
<accession>A0A9Y2AHU8</accession>
<dbReference type="EMBL" id="CP120678">
    <property type="protein sequence ID" value="WIW70117.1"/>
    <property type="molecule type" value="Genomic_DNA"/>
</dbReference>
<evidence type="ECO:0000259" key="5">
    <source>
        <dbReference type="Pfam" id="PF00636"/>
    </source>
</evidence>
<evidence type="ECO:0000256" key="2">
    <source>
        <dbReference type="ARBA" id="ARBA00022759"/>
    </source>
</evidence>
<dbReference type="RefSeq" id="WP_147670284.1">
    <property type="nucleotide sequence ID" value="NZ_CP120678.1"/>
</dbReference>
<proteinExistence type="inferred from homology"/>
<dbReference type="GO" id="GO:0004525">
    <property type="term" value="F:ribonuclease III activity"/>
    <property type="evidence" value="ECO:0007669"/>
    <property type="project" value="InterPro"/>
</dbReference>
<comment type="function">
    <text evidence="4">Involved in correct processing of both the 5' and 3' ends of 23S rRNA precursor. Processes 30S rRNA precursor transcript even in absence of ribonuclease 3 (Rnc); Rnc processes 30S rRNA into smaller rRNA precursors.</text>
</comment>
<keyword evidence="3 4" id="KW-0378">Hydrolase</keyword>